<dbReference type="STRING" id="50990.A0A4Y7QGP4"/>
<dbReference type="VEuPathDB" id="FungiDB:BD410DRAFT_826114"/>
<evidence type="ECO:0000259" key="1">
    <source>
        <dbReference type="PROSITE" id="PS50097"/>
    </source>
</evidence>
<dbReference type="SUPFAM" id="SSF54695">
    <property type="entry name" value="POZ domain"/>
    <property type="match status" value="1"/>
</dbReference>
<organism evidence="2 3">
    <name type="scientific">Rickenella mellea</name>
    <dbReference type="NCBI Taxonomy" id="50990"/>
    <lineage>
        <taxon>Eukaryota</taxon>
        <taxon>Fungi</taxon>
        <taxon>Dikarya</taxon>
        <taxon>Basidiomycota</taxon>
        <taxon>Agaricomycotina</taxon>
        <taxon>Agaricomycetes</taxon>
        <taxon>Hymenochaetales</taxon>
        <taxon>Rickenellaceae</taxon>
        <taxon>Rickenella</taxon>
    </lineage>
</organism>
<keyword evidence="3" id="KW-1185">Reference proteome</keyword>
<proteinExistence type="predicted"/>
<sequence length="276" mass="31666">MSLFVSPSSPAQLVLLSADGTEFNVNIVVLTMVSRFFRDMLEMPRDPAEANKPIELTESRDVVWALLDVIHADERPMPDLSNVEFVWRLLKAADKYDMPRVPKLVRSQVMCKPRRCLVEQYALASSYNWAEERRWAAVQLLSKDFHNISRCKGFRRLSADQIAKLLNHRAERKRLLETGLISNLTHECGKPGDGSRTLRTAPWRLTAGYISSELDKCPRGDNINTWLIWHDYSTSGLWDGRCDECGRENIKPAALFAYLQRKIMTLDEEDLENPSL</sequence>
<feature type="domain" description="BTB" evidence="1">
    <location>
        <begin position="12"/>
        <end position="79"/>
    </location>
</feature>
<evidence type="ECO:0000313" key="3">
    <source>
        <dbReference type="Proteomes" id="UP000294933"/>
    </source>
</evidence>
<dbReference type="EMBL" id="ML170162">
    <property type="protein sequence ID" value="TDL26282.1"/>
    <property type="molecule type" value="Genomic_DNA"/>
</dbReference>
<dbReference type="Proteomes" id="UP000294933">
    <property type="component" value="Unassembled WGS sequence"/>
</dbReference>
<dbReference type="AlphaFoldDB" id="A0A4Y7QGP4"/>
<name>A0A4Y7QGP4_9AGAM</name>
<dbReference type="PROSITE" id="PS50097">
    <property type="entry name" value="BTB"/>
    <property type="match status" value="1"/>
</dbReference>
<reference evidence="2 3" key="1">
    <citation type="submission" date="2018-06" db="EMBL/GenBank/DDBJ databases">
        <title>A transcriptomic atlas of mushroom development highlights an independent origin of complex multicellularity.</title>
        <authorList>
            <consortium name="DOE Joint Genome Institute"/>
            <person name="Krizsan K."/>
            <person name="Almasi E."/>
            <person name="Merenyi Z."/>
            <person name="Sahu N."/>
            <person name="Viragh M."/>
            <person name="Koszo T."/>
            <person name="Mondo S."/>
            <person name="Kiss B."/>
            <person name="Balint B."/>
            <person name="Kues U."/>
            <person name="Barry K."/>
            <person name="Hegedus J.C."/>
            <person name="Henrissat B."/>
            <person name="Johnson J."/>
            <person name="Lipzen A."/>
            <person name="Ohm R."/>
            <person name="Nagy I."/>
            <person name="Pangilinan J."/>
            <person name="Yan J."/>
            <person name="Xiong Y."/>
            <person name="Grigoriev I.V."/>
            <person name="Hibbett D.S."/>
            <person name="Nagy L.G."/>
        </authorList>
    </citation>
    <scope>NUCLEOTIDE SEQUENCE [LARGE SCALE GENOMIC DNA]</scope>
    <source>
        <strain evidence="2 3">SZMC22713</strain>
    </source>
</reference>
<dbReference type="Gene3D" id="3.30.710.10">
    <property type="entry name" value="Potassium Channel Kv1.1, Chain A"/>
    <property type="match status" value="1"/>
</dbReference>
<gene>
    <name evidence="2" type="ORF">BD410DRAFT_826114</name>
</gene>
<evidence type="ECO:0000313" key="2">
    <source>
        <dbReference type="EMBL" id="TDL26282.1"/>
    </source>
</evidence>
<protein>
    <recommendedName>
        <fullName evidence="1">BTB domain-containing protein</fullName>
    </recommendedName>
</protein>
<dbReference type="InterPro" id="IPR000210">
    <property type="entry name" value="BTB/POZ_dom"/>
</dbReference>
<dbReference type="InterPro" id="IPR011333">
    <property type="entry name" value="SKP1/BTB/POZ_sf"/>
</dbReference>
<dbReference type="Pfam" id="PF00651">
    <property type="entry name" value="BTB"/>
    <property type="match status" value="1"/>
</dbReference>
<dbReference type="SMART" id="SM00225">
    <property type="entry name" value="BTB"/>
    <property type="match status" value="1"/>
</dbReference>
<accession>A0A4Y7QGP4</accession>